<protein>
    <submittedName>
        <fullName evidence="2">HAD family hydrolase</fullName>
    </submittedName>
</protein>
<evidence type="ECO:0000313" key="2">
    <source>
        <dbReference type="EMBL" id="HJC06501.1"/>
    </source>
</evidence>
<dbReference type="SUPFAM" id="SSF56784">
    <property type="entry name" value="HAD-like"/>
    <property type="match status" value="1"/>
</dbReference>
<dbReference type="Gene3D" id="3.40.50.1000">
    <property type="entry name" value="HAD superfamily/HAD-like"/>
    <property type="match status" value="1"/>
</dbReference>
<dbReference type="InterPro" id="IPR050155">
    <property type="entry name" value="HAD-like_hydrolase_sf"/>
</dbReference>
<keyword evidence="2" id="KW-0378">Hydrolase</keyword>
<dbReference type="EMBL" id="DWWT01000050">
    <property type="protein sequence ID" value="HJC06501.1"/>
    <property type="molecule type" value="Genomic_DNA"/>
</dbReference>
<reference evidence="2" key="1">
    <citation type="journal article" date="2021" name="PeerJ">
        <title>Extensive microbial diversity within the chicken gut microbiome revealed by metagenomics and culture.</title>
        <authorList>
            <person name="Gilroy R."/>
            <person name="Ravi A."/>
            <person name="Getino M."/>
            <person name="Pursley I."/>
            <person name="Horton D.L."/>
            <person name="Alikhan N.F."/>
            <person name="Baker D."/>
            <person name="Gharbi K."/>
            <person name="Hall N."/>
            <person name="Watson M."/>
            <person name="Adriaenssens E.M."/>
            <person name="Foster-Nyarko E."/>
            <person name="Jarju S."/>
            <person name="Secka A."/>
            <person name="Antonio M."/>
            <person name="Oren A."/>
            <person name="Chaudhuri R.R."/>
            <person name="La Ragione R."/>
            <person name="Hildebrand F."/>
            <person name="Pallen M.J."/>
        </authorList>
    </citation>
    <scope>NUCLEOTIDE SEQUENCE</scope>
    <source>
        <strain evidence="2">CHK180-15479</strain>
    </source>
</reference>
<dbReference type="GO" id="GO:0006281">
    <property type="term" value="P:DNA repair"/>
    <property type="evidence" value="ECO:0007669"/>
    <property type="project" value="TreeGrafter"/>
</dbReference>
<comment type="caution">
    <text evidence="2">The sequence shown here is derived from an EMBL/GenBank/DDBJ whole genome shotgun (WGS) entry which is preliminary data.</text>
</comment>
<dbReference type="PANTHER" id="PTHR43434">
    <property type="entry name" value="PHOSPHOGLYCOLATE PHOSPHATASE"/>
    <property type="match status" value="1"/>
</dbReference>
<dbReference type="AlphaFoldDB" id="A0A9D2SHA7"/>
<sequence>MGSRLEEFKRGSDYLICIDSDGCAMDTMDIKHYRCFGPCMVAEWGLEKWQDALLARWNDINLYTGTRGINRYKALGIILQEIDRDYCPIPGLRALENWIAATGELSNKSLEDAIAAAKAAGSSAEGGGNPEGAAGNPAESGGTEAMKKALSWSVHVNEGITALSEDEKKAFPGVKEALASLKGRADLVVVSSANLQAVMDEWKKEGILEYMNLVLTQNDGSKAFCIQELLKKGYDENRVLMVGDAPGDYDAAAKNNVCFFPILVRKEEQSWRKLREEAADRFFSGSYRGEYEEAQIENFRDNLR</sequence>
<dbReference type="Pfam" id="PF13419">
    <property type="entry name" value="HAD_2"/>
    <property type="match status" value="1"/>
</dbReference>
<evidence type="ECO:0000256" key="1">
    <source>
        <dbReference type="SAM" id="MobiDB-lite"/>
    </source>
</evidence>
<dbReference type="GO" id="GO:0008967">
    <property type="term" value="F:phosphoglycolate phosphatase activity"/>
    <property type="evidence" value="ECO:0007669"/>
    <property type="project" value="TreeGrafter"/>
</dbReference>
<dbReference type="InterPro" id="IPR023214">
    <property type="entry name" value="HAD_sf"/>
</dbReference>
<dbReference type="PANTHER" id="PTHR43434:SF1">
    <property type="entry name" value="PHOSPHOGLYCOLATE PHOSPHATASE"/>
    <property type="match status" value="1"/>
</dbReference>
<dbReference type="CDD" id="cd01427">
    <property type="entry name" value="HAD_like"/>
    <property type="match status" value="1"/>
</dbReference>
<name>A0A9D2SHA7_9FIRM</name>
<gene>
    <name evidence="2" type="ORF">H9704_10170</name>
</gene>
<dbReference type="InterPro" id="IPR041492">
    <property type="entry name" value="HAD_2"/>
</dbReference>
<evidence type="ECO:0000313" key="3">
    <source>
        <dbReference type="Proteomes" id="UP000823910"/>
    </source>
</evidence>
<reference evidence="2" key="2">
    <citation type="submission" date="2021-04" db="EMBL/GenBank/DDBJ databases">
        <authorList>
            <person name="Gilroy R."/>
        </authorList>
    </citation>
    <scope>NUCLEOTIDE SEQUENCE</scope>
    <source>
        <strain evidence="2">CHK180-15479</strain>
    </source>
</reference>
<dbReference type="Proteomes" id="UP000823910">
    <property type="component" value="Unassembled WGS sequence"/>
</dbReference>
<dbReference type="InterPro" id="IPR036412">
    <property type="entry name" value="HAD-like_sf"/>
</dbReference>
<proteinExistence type="predicted"/>
<organism evidence="2 3">
    <name type="scientific">Candidatus Enterocloster excrementipullorum</name>
    <dbReference type="NCBI Taxonomy" id="2838559"/>
    <lineage>
        <taxon>Bacteria</taxon>
        <taxon>Bacillati</taxon>
        <taxon>Bacillota</taxon>
        <taxon>Clostridia</taxon>
        <taxon>Lachnospirales</taxon>
        <taxon>Lachnospiraceae</taxon>
        <taxon>Enterocloster</taxon>
    </lineage>
</organism>
<accession>A0A9D2SHA7</accession>
<feature type="region of interest" description="Disordered" evidence="1">
    <location>
        <begin position="121"/>
        <end position="142"/>
    </location>
</feature>